<comment type="subcellular location">
    <subcellularLocation>
        <location evidence="1">Cell envelope</location>
    </subcellularLocation>
</comment>
<dbReference type="GO" id="GO:0043190">
    <property type="term" value="C:ATP-binding cassette (ABC) transporter complex"/>
    <property type="evidence" value="ECO:0007669"/>
    <property type="project" value="InterPro"/>
</dbReference>
<organism evidence="7">
    <name type="scientific">Microbacterium sp. A8/3-1</name>
    <dbReference type="NCBI Taxonomy" id="3160749"/>
    <lineage>
        <taxon>Bacteria</taxon>
        <taxon>Bacillati</taxon>
        <taxon>Actinomycetota</taxon>
        <taxon>Actinomycetes</taxon>
        <taxon>Micrococcales</taxon>
        <taxon>Microbacteriaceae</taxon>
        <taxon>Microbacterium</taxon>
    </lineage>
</organism>
<dbReference type="Gene3D" id="3.40.190.10">
    <property type="entry name" value="Periplasmic binding protein-like II"/>
    <property type="match status" value="1"/>
</dbReference>
<dbReference type="InterPro" id="IPR000914">
    <property type="entry name" value="SBP_5_dom"/>
</dbReference>
<dbReference type="Pfam" id="PF00496">
    <property type="entry name" value="SBP_bac_5"/>
    <property type="match status" value="1"/>
</dbReference>
<feature type="chain" id="PRO_5043414489" evidence="5">
    <location>
        <begin position="33"/>
        <end position="518"/>
    </location>
</feature>
<dbReference type="GO" id="GO:0015833">
    <property type="term" value="P:peptide transport"/>
    <property type="evidence" value="ECO:0007669"/>
    <property type="project" value="TreeGrafter"/>
</dbReference>
<dbReference type="InterPro" id="IPR039424">
    <property type="entry name" value="SBP_5"/>
</dbReference>
<dbReference type="PANTHER" id="PTHR30290">
    <property type="entry name" value="PERIPLASMIC BINDING COMPONENT OF ABC TRANSPORTER"/>
    <property type="match status" value="1"/>
</dbReference>
<reference evidence="7" key="1">
    <citation type="submission" date="2024-06" db="EMBL/GenBank/DDBJ databases">
        <title>Draft genome sequence of Microbacterium sp. strain A8/3-1, isolated from Oxytropis tragacanthoides Fisch. ex DC. Root nodules in the Altai region of Russia.</title>
        <authorList>
            <person name="Sazanova A."/>
            <person name="Guro P."/>
            <person name="Kuznetsova I."/>
            <person name="Belimov A."/>
            <person name="Safronova V."/>
        </authorList>
    </citation>
    <scope>NUCLEOTIDE SEQUENCE</scope>
    <source>
        <strain evidence="7">A8/3-1</strain>
    </source>
</reference>
<dbReference type="GO" id="GO:1904680">
    <property type="term" value="F:peptide transmembrane transporter activity"/>
    <property type="evidence" value="ECO:0007669"/>
    <property type="project" value="TreeGrafter"/>
</dbReference>
<gene>
    <name evidence="7" type="ORF">ABS642_18790</name>
</gene>
<name>A0AAU7VV22_9MICO</name>
<dbReference type="Gene3D" id="3.10.105.10">
    <property type="entry name" value="Dipeptide-binding Protein, Domain 3"/>
    <property type="match status" value="1"/>
</dbReference>
<dbReference type="GO" id="GO:0030313">
    <property type="term" value="C:cell envelope"/>
    <property type="evidence" value="ECO:0007669"/>
    <property type="project" value="UniProtKB-SubCell"/>
</dbReference>
<evidence type="ECO:0000256" key="1">
    <source>
        <dbReference type="ARBA" id="ARBA00004196"/>
    </source>
</evidence>
<comment type="similarity">
    <text evidence="2">Belongs to the bacterial solute-binding protein 5 family.</text>
</comment>
<keyword evidence="4 5" id="KW-0732">Signal</keyword>
<evidence type="ECO:0000259" key="6">
    <source>
        <dbReference type="Pfam" id="PF00496"/>
    </source>
</evidence>
<protein>
    <submittedName>
        <fullName evidence="7">ABC transporter substrate-binding protein</fullName>
    </submittedName>
</protein>
<accession>A0AAU7VV22</accession>
<dbReference type="EMBL" id="CP158357">
    <property type="protein sequence ID" value="XBX77938.1"/>
    <property type="molecule type" value="Genomic_DNA"/>
</dbReference>
<feature type="domain" description="Solute-binding protein family 5" evidence="6">
    <location>
        <begin position="92"/>
        <end position="428"/>
    </location>
</feature>
<dbReference type="PANTHER" id="PTHR30290:SF10">
    <property type="entry name" value="PERIPLASMIC OLIGOPEPTIDE-BINDING PROTEIN-RELATED"/>
    <property type="match status" value="1"/>
</dbReference>
<proteinExistence type="inferred from homology"/>
<dbReference type="PIRSF" id="PIRSF002741">
    <property type="entry name" value="MppA"/>
    <property type="match status" value="1"/>
</dbReference>
<evidence type="ECO:0000256" key="5">
    <source>
        <dbReference type="SAM" id="SignalP"/>
    </source>
</evidence>
<dbReference type="RefSeq" id="WP_350351337.1">
    <property type="nucleotide sequence ID" value="NZ_CP158357.1"/>
</dbReference>
<dbReference type="InterPro" id="IPR030678">
    <property type="entry name" value="Peptide/Ni-bd"/>
</dbReference>
<dbReference type="SUPFAM" id="SSF53850">
    <property type="entry name" value="Periplasmic binding protein-like II"/>
    <property type="match status" value="1"/>
</dbReference>
<evidence type="ECO:0000256" key="2">
    <source>
        <dbReference type="ARBA" id="ARBA00005695"/>
    </source>
</evidence>
<dbReference type="AlphaFoldDB" id="A0AAU7VV22"/>
<keyword evidence="3" id="KW-0813">Transport</keyword>
<evidence type="ECO:0000313" key="7">
    <source>
        <dbReference type="EMBL" id="XBX77938.1"/>
    </source>
</evidence>
<evidence type="ECO:0000256" key="4">
    <source>
        <dbReference type="ARBA" id="ARBA00022729"/>
    </source>
</evidence>
<dbReference type="GO" id="GO:0042597">
    <property type="term" value="C:periplasmic space"/>
    <property type="evidence" value="ECO:0007669"/>
    <property type="project" value="UniProtKB-ARBA"/>
</dbReference>
<evidence type="ECO:0000256" key="3">
    <source>
        <dbReference type="ARBA" id="ARBA00022448"/>
    </source>
</evidence>
<sequence length="518" mass="55677">MTLLTSHPARRRRTLVSAAAVSATLLALTGCATTTASGDDTDGSAEAVYRIGITEPGAEIDPLTVADSDAQLIAGLVTEQLVSFTADGEALPRLATEWSASDDGLTWTFTLRDGARFNDGSPVTAADVVATFEAIIGEDSVSPAKSAFTGILDAVSDAGDGAVAFTLARPFSDFPRLLAGNNTGILPADYEPGTWLDEPVGAGQFLLEDYEVGQSISFVKNPDYWNADEIELDGVELKIYKDPQASVLAFQAGDIDRISITPDVLATVDVDDYDTLSSGYSHFYGIHLDVTEAPFDDATIREALAWAVDRQGIVDDVYGGTAAVGNDYPVLPDYLPQPEGIPQREQDLDKVADLLDGRTVSFTITTSFQLFGEVLQQQLNAVDGFDVDLEVLSDEQYYAEGADSPWLNAPLTVTSWGKRVPSQYYGLFYAEGAAWNAAHYANPELGQLVTAFDATTDEAEREALLTDISQIEWTDVPTIIPALVRSEVLQNTRVKGEFIAPLDFWSGYNFAGISVEGK</sequence>
<feature type="signal peptide" evidence="5">
    <location>
        <begin position="1"/>
        <end position="32"/>
    </location>
</feature>